<keyword evidence="2" id="KW-0378">Hydrolase</keyword>
<gene>
    <name evidence="2" type="ORF">E3J38_02995</name>
</gene>
<dbReference type="InterPro" id="IPR052920">
    <property type="entry name" value="DNA-binding_regulatory"/>
</dbReference>
<dbReference type="SUPFAM" id="SSF53474">
    <property type="entry name" value="alpha/beta-Hydrolases"/>
    <property type="match status" value="1"/>
</dbReference>
<proteinExistence type="predicted"/>
<dbReference type="InterPro" id="IPR029058">
    <property type="entry name" value="AB_hydrolase_fold"/>
</dbReference>
<organism evidence="2 3">
    <name type="scientific">candidate division TA06 bacterium</name>
    <dbReference type="NCBI Taxonomy" id="2250710"/>
    <lineage>
        <taxon>Bacteria</taxon>
        <taxon>Bacteria division TA06</taxon>
    </lineage>
</organism>
<evidence type="ECO:0000259" key="1">
    <source>
        <dbReference type="Pfam" id="PF00326"/>
    </source>
</evidence>
<evidence type="ECO:0000313" key="2">
    <source>
        <dbReference type="EMBL" id="TET81956.1"/>
    </source>
</evidence>
<protein>
    <submittedName>
        <fullName evidence="2">Alpha/beta fold hydrolase</fullName>
    </submittedName>
</protein>
<name>A0A523XRM6_UNCT6</name>
<dbReference type="PANTHER" id="PTHR43358">
    <property type="entry name" value="ALPHA/BETA-HYDROLASE"/>
    <property type="match status" value="1"/>
</dbReference>
<comment type="caution">
    <text evidence="2">The sequence shown here is derived from an EMBL/GenBank/DDBJ whole genome shotgun (WGS) entry which is preliminary data.</text>
</comment>
<dbReference type="AlphaFoldDB" id="A0A523XRM6"/>
<dbReference type="Gene3D" id="3.40.50.1820">
    <property type="entry name" value="alpha/beta hydrolase"/>
    <property type="match status" value="1"/>
</dbReference>
<dbReference type="Proteomes" id="UP000315534">
    <property type="component" value="Unassembled WGS sequence"/>
</dbReference>
<feature type="domain" description="Peptidase S9 prolyl oligopeptidase catalytic" evidence="1">
    <location>
        <begin position="91"/>
        <end position="289"/>
    </location>
</feature>
<reference evidence="2 3" key="1">
    <citation type="submission" date="2019-03" db="EMBL/GenBank/DDBJ databases">
        <title>Metabolic potential of uncultured bacteria and archaea associated with petroleum seepage in deep-sea sediments.</title>
        <authorList>
            <person name="Dong X."/>
            <person name="Hubert C."/>
        </authorList>
    </citation>
    <scope>NUCLEOTIDE SEQUENCE [LARGE SCALE GENOMIC DNA]</scope>
    <source>
        <strain evidence="2">E29_bin36</strain>
    </source>
</reference>
<accession>A0A523XRM6</accession>
<dbReference type="EMBL" id="SOIP01000185">
    <property type="protein sequence ID" value="TET81956.1"/>
    <property type="molecule type" value="Genomic_DNA"/>
</dbReference>
<dbReference type="InterPro" id="IPR001375">
    <property type="entry name" value="Peptidase_S9_cat"/>
</dbReference>
<dbReference type="GO" id="GO:0016787">
    <property type="term" value="F:hydrolase activity"/>
    <property type="evidence" value="ECO:0007669"/>
    <property type="project" value="UniProtKB-KW"/>
</dbReference>
<dbReference type="PANTHER" id="PTHR43358:SF4">
    <property type="entry name" value="ALPHA_BETA HYDROLASE FOLD-1 DOMAIN-CONTAINING PROTEIN"/>
    <property type="match status" value="1"/>
</dbReference>
<evidence type="ECO:0000313" key="3">
    <source>
        <dbReference type="Proteomes" id="UP000315534"/>
    </source>
</evidence>
<dbReference type="Pfam" id="PF00326">
    <property type="entry name" value="Peptidase_S9"/>
    <property type="match status" value="1"/>
</dbReference>
<sequence length="290" mass="32114">MLFVVLLVAVYFGISARMASILTQTERVPLTTTPESKGLAYENISFPSDLDSLELKGWFIPSTSNRVIIFVHGKSCHRADPRIGMLEVAAALASNGYNILMFDLRSHGESEGKRFSLCYYEQRDLKGAVKYAVTRGFTPNQIGVIGWSMGAATTMVTAATTPEIRAIVIDSGYADLVGILDVRVPKESGLPPIFTFGILAMTRLMYGIDISSIRPIESVARMGDRHIFVIHAEADTLVPVEHAKRIFAVKANQPGNEIWLLPGVDHVDAYQFAPDEYIRRVVAFFDRELE</sequence>